<evidence type="ECO:0000256" key="7">
    <source>
        <dbReference type="ARBA" id="ARBA00023244"/>
    </source>
</evidence>
<dbReference type="PANTHER" id="PTHR45790:SF3">
    <property type="entry name" value="S-ADENOSYL-L-METHIONINE-DEPENDENT UROPORPHYRINOGEN III METHYLTRANSFERASE, CHLOROPLASTIC"/>
    <property type="match status" value="1"/>
</dbReference>
<dbReference type="GO" id="GO:0004852">
    <property type="term" value="F:uroporphyrinogen-III synthase activity"/>
    <property type="evidence" value="ECO:0007669"/>
    <property type="project" value="InterPro"/>
</dbReference>
<dbReference type="InterPro" id="IPR036108">
    <property type="entry name" value="4pyrrol_syn_uPrphyn_synt_sf"/>
</dbReference>
<evidence type="ECO:0000256" key="8">
    <source>
        <dbReference type="ARBA" id="ARBA00025705"/>
    </source>
</evidence>
<reference evidence="13 14" key="1">
    <citation type="submission" date="2019-02" db="EMBL/GenBank/DDBJ databases">
        <title>Deep-cultivation of Planctomycetes and their phenomic and genomic characterization uncovers novel biology.</title>
        <authorList>
            <person name="Wiegand S."/>
            <person name="Jogler M."/>
            <person name="Boedeker C."/>
            <person name="Pinto D."/>
            <person name="Vollmers J."/>
            <person name="Rivas-Marin E."/>
            <person name="Kohn T."/>
            <person name="Peeters S.H."/>
            <person name="Heuer A."/>
            <person name="Rast P."/>
            <person name="Oberbeckmann S."/>
            <person name="Bunk B."/>
            <person name="Jeske O."/>
            <person name="Meyerdierks A."/>
            <person name="Storesund J.E."/>
            <person name="Kallscheuer N."/>
            <person name="Luecker S."/>
            <person name="Lage O.M."/>
            <person name="Pohl T."/>
            <person name="Merkel B.J."/>
            <person name="Hornburger P."/>
            <person name="Mueller R.-W."/>
            <person name="Bruemmer F."/>
            <person name="Labrenz M."/>
            <person name="Spormann A.M."/>
            <person name="Op den Camp H."/>
            <person name="Overmann J."/>
            <person name="Amann R."/>
            <person name="Jetten M.S.M."/>
            <person name="Mascher T."/>
            <person name="Medema M.H."/>
            <person name="Devos D.P."/>
            <person name="Kaster A.-K."/>
            <person name="Ovreas L."/>
            <person name="Rohde M."/>
            <person name="Galperin M.Y."/>
            <person name="Jogler C."/>
        </authorList>
    </citation>
    <scope>NUCLEOTIDE SEQUENCE [LARGE SCALE GENOMIC DNA]</scope>
    <source>
        <strain evidence="13 14">Mal4</strain>
    </source>
</reference>
<dbReference type="CDD" id="cd11642">
    <property type="entry name" value="SUMT"/>
    <property type="match status" value="1"/>
</dbReference>
<name>A0A517Z8N1_9PLAN</name>
<dbReference type="Gene3D" id="3.30.950.10">
    <property type="entry name" value="Methyltransferase, Cobalt-precorrin-4 Transmethylase, Domain 2"/>
    <property type="match status" value="1"/>
</dbReference>
<dbReference type="OrthoDB" id="9815856at2"/>
<evidence type="ECO:0000256" key="5">
    <source>
        <dbReference type="ARBA" id="ARBA00022679"/>
    </source>
</evidence>
<dbReference type="Gene3D" id="3.40.1010.10">
    <property type="entry name" value="Cobalt-precorrin-4 Transmethylase, Domain 1"/>
    <property type="match status" value="1"/>
</dbReference>
<evidence type="ECO:0000256" key="2">
    <source>
        <dbReference type="ARBA" id="ARBA00012162"/>
    </source>
</evidence>
<dbReference type="PROSITE" id="PS00840">
    <property type="entry name" value="SUMT_2"/>
    <property type="match status" value="1"/>
</dbReference>
<dbReference type="AlphaFoldDB" id="A0A517Z8N1"/>
<evidence type="ECO:0000256" key="3">
    <source>
        <dbReference type="ARBA" id="ARBA00022573"/>
    </source>
</evidence>
<dbReference type="Proteomes" id="UP000320496">
    <property type="component" value="Chromosome"/>
</dbReference>
<dbReference type="NCBIfam" id="NF004790">
    <property type="entry name" value="PRK06136.1"/>
    <property type="match status" value="1"/>
</dbReference>
<dbReference type="InterPro" id="IPR003754">
    <property type="entry name" value="4pyrrol_synth_uPrphyn_synth"/>
</dbReference>
<dbReference type="Gene3D" id="3.40.50.10090">
    <property type="match status" value="2"/>
</dbReference>
<dbReference type="PROSITE" id="PS00839">
    <property type="entry name" value="SUMT_1"/>
    <property type="match status" value="1"/>
</dbReference>
<dbReference type="Pfam" id="PF00590">
    <property type="entry name" value="TP_methylase"/>
    <property type="match status" value="1"/>
</dbReference>
<evidence type="ECO:0000256" key="1">
    <source>
        <dbReference type="ARBA" id="ARBA00005879"/>
    </source>
</evidence>
<dbReference type="KEGG" id="mri:Mal4_31390"/>
<dbReference type="NCBIfam" id="TIGR01469">
    <property type="entry name" value="cobA_cysG_Cterm"/>
    <property type="match status" value="1"/>
</dbReference>
<dbReference type="GO" id="GO:0032259">
    <property type="term" value="P:methylation"/>
    <property type="evidence" value="ECO:0007669"/>
    <property type="project" value="UniProtKB-KW"/>
</dbReference>
<evidence type="ECO:0000313" key="13">
    <source>
        <dbReference type="EMBL" id="QDU38809.1"/>
    </source>
</evidence>
<evidence type="ECO:0000256" key="4">
    <source>
        <dbReference type="ARBA" id="ARBA00022603"/>
    </source>
</evidence>
<evidence type="ECO:0000256" key="10">
    <source>
        <dbReference type="RuleBase" id="RU003960"/>
    </source>
</evidence>
<dbReference type="CDD" id="cd06578">
    <property type="entry name" value="HemD"/>
    <property type="match status" value="1"/>
</dbReference>
<dbReference type="SUPFAM" id="SSF69618">
    <property type="entry name" value="HemD-like"/>
    <property type="match status" value="1"/>
</dbReference>
<keyword evidence="7" id="KW-0627">Porphyrin biosynthesis</keyword>
<sequence>MNTKQVGKVYLVGAGPGDPGLLTLKGLRCLQEADHVLYDGLVNPILLRHTSANAERTARTGRGAGRHLDQEEINRQLIAAAQEGKTVVRLKGGDPFIFGRGSEEAAALAEAGIPYEIVPGITAATAAGEYAGISLTHRAHASAVAFITGHEDPSKPKSALDYEVLARFPGTLVFYMGLHQLPRLASALIAAGKSADTPAAVVSRATTPHQRTVEAPLGDLPTAVKEAGVPAPSLIIIGDCVEHRRQIAWFENRPLLGRRVGVTRPEHQAAPQINRLFELGAEPVLLPAIQILPPESWDEIDAALETLDHYDWIVFTSANGVASLLDRLWERGGDIRALGYARTAAIGSATADAMRERHLQPDLVPDEFRAEALADALAPHVAGKRVLWARANRGRDVLPNELRAAGAHLDELVVYRNLDIEQLPEEAVEAITEGRLDWIGLSSPSIAHSLSGLLPATAREQLGTSVRLAAISPVTAEAAKEEGLPVAAVAAEFTWDGIFDAIVEAEREAPTGGTS</sequence>
<dbReference type="InterPro" id="IPR035996">
    <property type="entry name" value="4pyrrol_Methylase_sf"/>
</dbReference>
<feature type="domain" description="Tetrapyrrole biosynthesis uroporphyrinogen III synthase" evidence="12">
    <location>
        <begin position="276"/>
        <end position="499"/>
    </location>
</feature>
<proteinExistence type="inferred from homology"/>
<dbReference type="InterPro" id="IPR006366">
    <property type="entry name" value="CobA/CysG_C"/>
</dbReference>
<dbReference type="PANTHER" id="PTHR45790">
    <property type="entry name" value="SIROHEME SYNTHASE-RELATED"/>
    <property type="match status" value="1"/>
</dbReference>
<comment type="pathway">
    <text evidence="9">Cofactor biosynthesis; adenosylcobalamin biosynthesis; precorrin-2 from uroporphyrinogen III: step 1/1.</text>
</comment>
<comment type="similarity">
    <text evidence="1 10">Belongs to the precorrin methyltransferase family.</text>
</comment>
<dbReference type="InterPro" id="IPR014777">
    <property type="entry name" value="4pyrrole_Mease_sub1"/>
</dbReference>
<gene>
    <name evidence="13" type="primary">nasF</name>
    <name evidence="13" type="ORF">Mal4_31390</name>
</gene>
<dbReference type="InterPro" id="IPR050161">
    <property type="entry name" value="Siro_Cobalamin_biosynth"/>
</dbReference>
<accession>A0A517Z8N1</accession>
<organism evidence="13 14">
    <name type="scientific">Maioricimonas rarisocia</name>
    <dbReference type="NCBI Taxonomy" id="2528026"/>
    <lineage>
        <taxon>Bacteria</taxon>
        <taxon>Pseudomonadati</taxon>
        <taxon>Planctomycetota</taxon>
        <taxon>Planctomycetia</taxon>
        <taxon>Planctomycetales</taxon>
        <taxon>Planctomycetaceae</taxon>
        <taxon>Maioricimonas</taxon>
    </lineage>
</organism>
<dbReference type="InterPro" id="IPR000878">
    <property type="entry name" value="4pyrrol_Mease"/>
</dbReference>
<keyword evidence="5 10" id="KW-0808">Transferase</keyword>
<feature type="domain" description="Tetrapyrrole methylase" evidence="11">
    <location>
        <begin position="8"/>
        <end position="220"/>
    </location>
</feature>
<keyword evidence="14" id="KW-1185">Reference proteome</keyword>
<keyword evidence="4 10" id="KW-0489">Methyltransferase</keyword>
<dbReference type="FunFam" id="3.30.950.10:FF:000001">
    <property type="entry name" value="Siroheme synthase"/>
    <property type="match status" value="1"/>
</dbReference>
<dbReference type="EC" id="2.1.1.107" evidence="2"/>
<evidence type="ECO:0000259" key="11">
    <source>
        <dbReference type="Pfam" id="PF00590"/>
    </source>
</evidence>
<keyword evidence="6" id="KW-0949">S-adenosyl-L-methionine</keyword>
<dbReference type="FunFam" id="3.40.1010.10:FF:000001">
    <property type="entry name" value="Siroheme synthase"/>
    <property type="match status" value="1"/>
</dbReference>
<dbReference type="Pfam" id="PF02602">
    <property type="entry name" value="HEM4"/>
    <property type="match status" value="1"/>
</dbReference>
<protein>
    <recommendedName>
        <fullName evidence="2">uroporphyrinogen-III C-methyltransferase</fullName>
        <ecNumber evidence="2">2.1.1.107</ecNumber>
    </recommendedName>
</protein>
<keyword evidence="3" id="KW-0169">Cobalamin biosynthesis</keyword>
<dbReference type="RefSeq" id="WP_145370059.1">
    <property type="nucleotide sequence ID" value="NZ_CP036275.1"/>
</dbReference>
<dbReference type="InterPro" id="IPR014776">
    <property type="entry name" value="4pyrrole_Mease_sub2"/>
</dbReference>
<dbReference type="SUPFAM" id="SSF53790">
    <property type="entry name" value="Tetrapyrrole methylase"/>
    <property type="match status" value="1"/>
</dbReference>
<evidence type="ECO:0000256" key="6">
    <source>
        <dbReference type="ARBA" id="ARBA00022691"/>
    </source>
</evidence>
<comment type="pathway">
    <text evidence="8">Porphyrin-containing compound metabolism; siroheme biosynthesis; precorrin-2 from uroporphyrinogen III: step 1/1.</text>
</comment>
<dbReference type="InterPro" id="IPR003043">
    <property type="entry name" value="Uropor_MeTrfase_CS"/>
</dbReference>
<dbReference type="GO" id="GO:0004851">
    <property type="term" value="F:uroporphyrin-III C-methyltransferase activity"/>
    <property type="evidence" value="ECO:0007669"/>
    <property type="project" value="UniProtKB-EC"/>
</dbReference>
<dbReference type="GO" id="GO:0009236">
    <property type="term" value="P:cobalamin biosynthetic process"/>
    <property type="evidence" value="ECO:0007669"/>
    <property type="project" value="UniProtKB-KW"/>
</dbReference>
<evidence type="ECO:0000259" key="12">
    <source>
        <dbReference type="Pfam" id="PF02602"/>
    </source>
</evidence>
<evidence type="ECO:0000256" key="9">
    <source>
        <dbReference type="ARBA" id="ARBA00060548"/>
    </source>
</evidence>
<dbReference type="EMBL" id="CP036275">
    <property type="protein sequence ID" value="QDU38809.1"/>
    <property type="molecule type" value="Genomic_DNA"/>
</dbReference>
<evidence type="ECO:0000313" key="14">
    <source>
        <dbReference type="Proteomes" id="UP000320496"/>
    </source>
</evidence>
<dbReference type="GO" id="GO:0019354">
    <property type="term" value="P:siroheme biosynthetic process"/>
    <property type="evidence" value="ECO:0007669"/>
    <property type="project" value="InterPro"/>
</dbReference>